<feature type="compositionally biased region" description="Low complexity" evidence="1">
    <location>
        <begin position="99"/>
        <end position="122"/>
    </location>
</feature>
<evidence type="ECO:0000256" key="1">
    <source>
        <dbReference type="SAM" id="MobiDB-lite"/>
    </source>
</evidence>
<dbReference type="Proteomes" id="UP000295124">
    <property type="component" value="Unassembled WGS sequence"/>
</dbReference>
<name>A0A4R4YP10_9ACTN</name>
<evidence type="ECO:0000313" key="4">
    <source>
        <dbReference type="EMBL" id="TDD46811.1"/>
    </source>
</evidence>
<evidence type="ECO:0000313" key="5">
    <source>
        <dbReference type="Proteomes" id="UP000295124"/>
    </source>
</evidence>
<feature type="domain" description="DUF4190" evidence="3">
    <location>
        <begin position="151"/>
        <end position="210"/>
    </location>
</feature>
<evidence type="ECO:0000259" key="3">
    <source>
        <dbReference type="Pfam" id="PF13828"/>
    </source>
</evidence>
<dbReference type="OrthoDB" id="3628931at2"/>
<accession>A0A4R4YP10</accession>
<evidence type="ECO:0000256" key="2">
    <source>
        <dbReference type="SAM" id="Phobius"/>
    </source>
</evidence>
<feature type="compositionally biased region" description="Polar residues" evidence="1">
    <location>
        <begin position="32"/>
        <end position="41"/>
    </location>
</feature>
<dbReference type="InterPro" id="IPR025241">
    <property type="entry name" value="DUF4190"/>
</dbReference>
<keyword evidence="2" id="KW-0812">Transmembrane</keyword>
<keyword evidence="5" id="KW-1185">Reference proteome</keyword>
<reference evidence="4 5" key="1">
    <citation type="submission" date="2019-03" db="EMBL/GenBank/DDBJ databases">
        <title>Draft genome sequences of novel Actinobacteria.</title>
        <authorList>
            <person name="Sahin N."/>
            <person name="Ay H."/>
            <person name="Saygin H."/>
        </authorList>
    </citation>
    <scope>NUCLEOTIDE SEQUENCE [LARGE SCALE GENOMIC DNA]</scope>
    <source>
        <strain evidence="4 5">JCM 13523</strain>
    </source>
</reference>
<organism evidence="4 5">
    <name type="scientific">Kribbella antibiotica</name>
    <dbReference type="NCBI Taxonomy" id="190195"/>
    <lineage>
        <taxon>Bacteria</taxon>
        <taxon>Bacillati</taxon>
        <taxon>Actinomycetota</taxon>
        <taxon>Actinomycetes</taxon>
        <taxon>Propionibacteriales</taxon>
        <taxon>Kribbellaceae</taxon>
        <taxon>Kribbella</taxon>
    </lineage>
</organism>
<dbReference type="AlphaFoldDB" id="A0A4R4YP10"/>
<gene>
    <name evidence="4" type="ORF">E1263_35830</name>
</gene>
<sequence>MSQPPYGQEPDRPQDTPRSFPNYARPSEPPQDATQPLPTSDPTQQLPTQPAPPAQPPQSGWVAPGSTPGQAPYGQPSGQTPYGPPPPVQPPYGQPPVQQPVQQPGYGQAPGQAPYGQQQPGYGQPGYGQPGYPAAYGYGYPAQGGNGTNSLAIASLVCGLGSLMIGISAPFGVGLGIAALVQLKRRPQDGKGMAITGIISGAIVTVGGGLLIALFVGLGLAYDDANSSPYPSPSSSYSSGTYVEDLAVGECFNDGNEDGEVIRRDCGLGHDGEIISNVTLPDGPYPGERAIDLTGKGRCASEFARYVGISDEKSIFDLGWYVPTEETWDEDDDRLVVCTAYGGPMTGSVKGTKR</sequence>
<feature type="compositionally biased region" description="Low complexity" evidence="1">
    <location>
        <begin position="72"/>
        <end position="81"/>
    </location>
</feature>
<dbReference type="EMBL" id="SMKX01000165">
    <property type="protein sequence ID" value="TDD46811.1"/>
    <property type="molecule type" value="Genomic_DNA"/>
</dbReference>
<keyword evidence="2" id="KW-1133">Transmembrane helix</keyword>
<feature type="transmembrane region" description="Helical" evidence="2">
    <location>
        <begin position="193"/>
        <end position="222"/>
    </location>
</feature>
<comment type="caution">
    <text evidence="4">The sequence shown here is derived from an EMBL/GenBank/DDBJ whole genome shotgun (WGS) entry which is preliminary data.</text>
</comment>
<feature type="region of interest" description="Disordered" evidence="1">
    <location>
        <begin position="1"/>
        <end position="128"/>
    </location>
</feature>
<proteinExistence type="predicted"/>
<dbReference type="RefSeq" id="WP_132175673.1">
    <property type="nucleotide sequence ID" value="NZ_SMKX01000165.1"/>
</dbReference>
<keyword evidence="2" id="KW-0472">Membrane</keyword>
<feature type="transmembrane region" description="Helical" evidence="2">
    <location>
        <begin position="151"/>
        <end position="181"/>
    </location>
</feature>
<feature type="compositionally biased region" description="Pro residues" evidence="1">
    <location>
        <begin position="82"/>
        <end position="98"/>
    </location>
</feature>
<protein>
    <submittedName>
        <fullName evidence="4">DUF4190 domain-containing protein</fullName>
    </submittedName>
</protein>
<dbReference type="Pfam" id="PF13828">
    <property type="entry name" value="DUF4190"/>
    <property type="match status" value="1"/>
</dbReference>